<dbReference type="PANTHER" id="PTHR11986">
    <property type="entry name" value="AMINOTRANSFERASE CLASS III"/>
    <property type="match status" value="1"/>
</dbReference>
<dbReference type="Pfam" id="PF00202">
    <property type="entry name" value="Aminotran_3"/>
    <property type="match status" value="1"/>
</dbReference>
<comment type="cofactor">
    <cofactor evidence="1">
        <name>pyridoxal 5'-phosphate</name>
        <dbReference type="ChEBI" id="CHEBI:597326"/>
    </cofactor>
</comment>
<dbReference type="PIRSF" id="PIRSF000521">
    <property type="entry name" value="Transaminase_4ab_Lys_Orn"/>
    <property type="match status" value="1"/>
</dbReference>
<dbReference type="RefSeq" id="WP_353540519.1">
    <property type="nucleotide sequence ID" value="NZ_BAABRN010000002.1"/>
</dbReference>
<name>A0ABP9V5H4_9DEIO</name>
<comment type="similarity">
    <text evidence="2 6">Belongs to the class-III pyridoxal-phosphate-dependent aminotransferase family.</text>
</comment>
<dbReference type="InterPro" id="IPR015421">
    <property type="entry name" value="PyrdxlP-dep_Trfase_major"/>
</dbReference>
<dbReference type="InterPro" id="IPR015424">
    <property type="entry name" value="PyrdxlP-dep_Trfase"/>
</dbReference>
<dbReference type="Gene3D" id="3.90.1150.10">
    <property type="entry name" value="Aspartate Aminotransferase, domain 1"/>
    <property type="match status" value="1"/>
</dbReference>
<evidence type="ECO:0000256" key="6">
    <source>
        <dbReference type="RuleBase" id="RU003560"/>
    </source>
</evidence>
<dbReference type="InterPro" id="IPR005814">
    <property type="entry name" value="Aminotrans_3"/>
</dbReference>
<dbReference type="CDD" id="cd00610">
    <property type="entry name" value="OAT_like"/>
    <property type="match status" value="1"/>
</dbReference>
<dbReference type="GO" id="GO:0008483">
    <property type="term" value="F:transaminase activity"/>
    <property type="evidence" value="ECO:0007669"/>
    <property type="project" value="UniProtKB-KW"/>
</dbReference>
<evidence type="ECO:0000313" key="8">
    <source>
        <dbReference type="Proteomes" id="UP001458946"/>
    </source>
</evidence>
<keyword evidence="5 6" id="KW-0663">Pyridoxal phosphate</keyword>
<evidence type="ECO:0000313" key="7">
    <source>
        <dbReference type="EMBL" id="GAA5500532.1"/>
    </source>
</evidence>
<evidence type="ECO:0000256" key="5">
    <source>
        <dbReference type="ARBA" id="ARBA00022898"/>
    </source>
</evidence>
<organism evidence="7 8">
    <name type="scientific">Deinococcus xinjiangensis</name>
    <dbReference type="NCBI Taxonomy" id="457454"/>
    <lineage>
        <taxon>Bacteria</taxon>
        <taxon>Thermotogati</taxon>
        <taxon>Deinococcota</taxon>
        <taxon>Deinococci</taxon>
        <taxon>Deinococcales</taxon>
        <taxon>Deinococcaceae</taxon>
        <taxon>Deinococcus</taxon>
    </lineage>
</organism>
<dbReference type="NCBIfam" id="TIGR00700">
    <property type="entry name" value="GABAtrnsam"/>
    <property type="match status" value="1"/>
</dbReference>
<dbReference type="InterPro" id="IPR015422">
    <property type="entry name" value="PyrdxlP-dep_Trfase_small"/>
</dbReference>
<evidence type="ECO:0000256" key="3">
    <source>
        <dbReference type="ARBA" id="ARBA00022576"/>
    </source>
</evidence>
<comment type="caution">
    <text evidence="7">The sequence shown here is derived from an EMBL/GenBank/DDBJ whole genome shotgun (WGS) entry which is preliminary data.</text>
</comment>
<protein>
    <submittedName>
        <fullName evidence="7">5-aminovalerate aminotransferase DavT</fullName>
    </submittedName>
</protein>
<evidence type="ECO:0000256" key="2">
    <source>
        <dbReference type="ARBA" id="ARBA00008954"/>
    </source>
</evidence>
<dbReference type="InterPro" id="IPR050103">
    <property type="entry name" value="Class-III_PLP-dep_AT"/>
</dbReference>
<keyword evidence="3 7" id="KW-0032">Aminotransferase</keyword>
<dbReference type="Gene3D" id="3.40.640.10">
    <property type="entry name" value="Type I PLP-dependent aspartate aminotransferase-like (Major domain)"/>
    <property type="match status" value="1"/>
</dbReference>
<evidence type="ECO:0000256" key="4">
    <source>
        <dbReference type="ARBA" id="ARBA00022679"/>
    </source>
</evidence>
<gene>
    <name evidence="7" type="primary">davT</name>
    <name evidence="7" type="ORF">Dxin01_00253</name>
</gene>
<dbReference type="InterPro" id="IPR049704">
    <property type="entry name" value="Aminotrans_3_PPA_site"/>
</dbReference>
<keyword evidence="4" id="KW-0808">Transferase</keyword>
<dbReference type="SUPFAM" id="SSF53383">
    <property type="entry name" value="PLP-dependent transferases"/>
    <property type="match status" value="1"/>
</dbReference>
<reference evidence="7 8" key="1">
    <citation type="submission" date="2024-02" db="EMBL/GenBank/DDBJ databases">
        <title>Deinococcus xinjiangensis NBRC 107630.</title>
        <authorList>
            <person name="Ichikawa N."/>
            <person name="Katano-Makiyama Y."/>
            <person name="Hidaka K."/>
        </authorList>
    </citation>
    <scope>NUCLEOTIDE SEQUENCE [LARGE SCALE GENOMIC DNA]</scope>
    <source>
        <strain evidence="7 8">NBRC 107630</strain>
    </source>
</reference>
<keyword evidence="8" id="KW-1185">Reference proteome</keyword>
<dbReference type="InterPro" id="IPR004632">
    <property type="entry name" value="4NH2But_aminotransferase_bac"/>
</dbReference>
<dbReference type="EMBL" id="BAABRN010000002">
    <property type="protein sequence ID" value="GAA5500532.1"/>
    <property type="molecule type" value="Genomic_DNA"/>
</dbReference>
<proteinExistence type="inferred from homology"/>
<accession>A0ABP9V5H4</accession>
<dbReference type="Proteomes" id="UP001458946">
    <property type="component" value="Unassembled WGS sequence"/>
</dbReference>
<dbReference type="PROSITE" id="PS00600">
    <property type="entry name" value="AA_TRANSFER_CLASS_3"/>
    <property type="match status" value="1"/>
</dbReference>
<sequence length="429" mass="44731">MTTATKTETARIAALREANVPRGVSLGTGLYAVRASGATLWDADGREFIDFAGGIGVLNTGHTHPRVVRAVQEQAANLTHSCFQVVGYEGYVTLAERLNKLVLGDFAKKTLFLSSGAEAVENAVKIARAATGRPAVIAFEHGYHGRTLLTMTLTSKEVPYKSGFGPFAPAVYRAPLPYALRGVSTEEALAGLRDVIEQIGAENVAAMIIEPVLGEGGFLPMPDDFLRGIRAECDRTGALMIADEIQSGFGRTGKMLAMEHSGVVPDLTTTAKSLAGGLPLSAVTGRAEVMDAPIVGGLGGTYAGNPLAIAAAHAVLDAFEQDDVLAQGERLAAKVRAVLGDLKAKHAQIAEVRGLGAMLAFELVKDAEMTPDADAATKIVDGALERGLILLKTGPYGNVIRILVPLTANSQELERGLGALEAAVGAVLA</sequence>
<evidence type="ECO:0000256" key="1">
    <source>
        <dbReference type="ARBA" id="ARBA00001933"/>
    </source>
</evidence>